<evidence type="ECO:0000256" key="7">
    <source>
        <dbReference type="SAM" id="Phobius"/>
    </source>
</evidence>
<dbReference type="InterPro" id="IPR002068">
    <property type="entry name" value="A-crystallin/Hsp20_dom"/>
</dbReference>
<feature type="compositionally biased region" description="Pro residues" evidence="6">
    <location>
        <begin position="164"/>
        <end position="176"/>
    </location>
</feature>
<comment type="similarity">
    <text evidence="4 5">Belongs to the small heat shock protein (HSP20) family.</text>
</comment>
<accession>A0AAW1KZY6</accession>
<dbReference type="CDD" id="cd06464">
    <property type="entry name" value="ACD_sHsps-like"/>
    <property type="match status" value="1"/>
</dbReference>
<dbReference type="AlphaFoldDB" id="A0AAW1KZY6"/>
<dbReference type="GO" id="GO:0006952">
    <property type="term" value="P:defense response"/>
    <property type="evidence" value="ECO:0007669"/>
    <property type="project" value="UniProtKB-KW"/>
</dbReference>
<evidence type="ECO:0000256" key="6">
    <source>
        <dbReference type="SAM" id="MobiDB-lite"/>
    </source>
</evidence>
<gene>
    <name evidence="9" type="ORF">RND81_05G257900</name>
</gene>
<dbReference type="PANTHER" id="PTHR43670">
    <property type="entry name" value="HEAT SHOCK PROTEIN 26"/>
    <property type="match status" value="1"/>
</dbReference>
<dbReference type="PROSITE" id="PS01031">
    <property type="entry name" value="SHSP"/>
    <property type="match status" value="1"/>
</dbReference>
<dbReference type="Gene3D" id="2.60.40.790">
    <property type="match status" value="1"/>
</dbReference>
<keyword evidence="10" id="KW-1185">Reference proteome</keyword>
<keyword evidence="7" id="KW-1133">Transmembrane helix</keyword>
<dbReference type="Proteomes" id="UP001443914">
    <property type="component" value="Unassembled WGS sequence"/>
</dbReference>
<reference evidence="9" key="1">
    <citation type="submission" date="2024-03" db="EMBL/GenBank/DDBJ databases">
        <title>WGS assembly of Saponaria officinalis var. Norfolk2.</title>
        <authorList>
            <person name="Jenkins J."/>
            <person name="Shu S."/>
            <person name="Grimwood J."/>
            <person name="Barry K."/>
            <person name="Goodstein D."/>
            <person name="Schmutz J."/>
            <person name="Leebens-Mack J."/>
            <person name="Osbourn A."/>
        </authorList>
    </citation>
    <scope>NUCLEOTIDE SEQUENCE [LARGE SCALE GENOMIC DNA]</scope>
    <source>
        <strain evidence="9">JIC</strain>
    </source>
</reference>
<evidence type="ECO:0000256" key="2">
    <source>
        <dbReference type="ARBA" id="ARBA00022475"/>
    </source>
</evidence>
<evidence type="ECO:0000259" key="8">
    <source>
        <dbReference type="PROSITE" id="PS01031"/>
    </source>
</evidence>
<dbReference type="Pfam" id="PF00011">
    <property type="entry name" value="HSP20"/>
    <property type="match status" value="1"/>
</dbReference>
<feature type="compositionally biased region" description="Pro residues" evidence="6">
    <location>
        <begin position="120"/>
        <end position="137"/>
    </location>
</feature>
<sequence length="276" mass="30934">MSASYVAPVFEDYDPPTDLVTEDASDTLLIYLPGFKKEQLKVQLTVSKMLKISGQRPLGGNKYRRFQKEFRVPPNCDTKEISAKFEGGILYIRQPKLIIPAAPPLAEPPRKTPAETPRPQQQPPPQPQVSVPPPLQLPQPQSQQHAPPPPPPSPPQLQSQKHAPPTPPLPPPPSPQSQPQQEAVAKGKEEETRARGNFKEEMGSKDEASRDESDVIQQRRQVVTSGLFRELRKPDNMKRFGVSVLLVLIIAFYISYMFKSLLGNGHEIMSEYDREL</sequence>
<dbReference type="GO" id="GO:0034605">
    <property type="term" value="P:cellular response to heat"/>
    <property type="evidence" value="ECO:0007669"/>
    <property type="project" value="TreeGrafter"/>
</dbReference>
<evidence type="ECO:0000313" key="10">
    <source>
        <dbReference type="Proteomes" id="UP001443914"/>
    </source>
</evidence>
<comment type="caution">
    <text evidence="9">The sequence shown here is derived from an EMBL/GenBank/DDBJ whole genome shotgun (WGS) entry which is preliminary data.</text>
</comment>
<keyword evidence="2" id="KW-1003">Cell membrane</keyword>
<feature type="domain" description="SHSP" evidence="8">
    <location>
        <begin position="8"/>
        <end position="111"/>
    </location>
</feature>
<keyword evidence="7" id="KW-0472">Membrane</keyword>
<evidence type="ECO:0000256" key="3">
    <source>
        <dbReference type="ARBA" id="ARBA00022821"/>
    </source>
</evidence>
<name>A0AAW1KZY6_SAPOF</name>
<keyword evidence="7" id="KW-0812">Transmembrane</keyword>
<feature type="compositionally biased region" description="Basic and acidic residues" evidence="6">
    <location>
        <begin position="185"/>
        <end position="213"/>
    </location>
</feature>
<dbReference type="SUPFAM" id="SSF49764">
    <property type="entry name" value="HSP20-like chaperones"/>
    <property type="match status" value="1"/>
</dbReference>
<evidence type="ECO:0000256" key="4">
    <source>
        <dbReference type="PROSITE-ProRule" id="PRU00285"/>
    </source>
</evidence>
<dbReference type="GO" id="GO:0005886">
    <property type="term" value="C:plasma membrane"/>
    <property type="evidence" value="ECO:0007669"/>
    <property type="project" value="UniProtKB-SubCell"/>
</dbReference>
<proteinExistence type="inferred from homology"/>
<feature type="region of interest" description="Disordered" evidence="6">
    <location>
        <begin position="102"/>
        <end position="217"/>
    </location>
</feature>
<feature type="compositionally biased region" description="Pro residues" evidence="6">
    <location>
        <begin position="146"/>
        <end position="155"/>
    </location>
</feature>
<protein>
    <recommendedName>
        <fullName evidence="8">SHSP domain-containing protein</fullName>
    </recommendedName>
</protein>
<comment type="subcellular location">
    <subcellularLocation>
        <location evidence="1">Cell membrane</location>
        <topology evidence="1">Single-pass membrane protein</topology>
    </subcellularLocation>
</comment>
<dbReference type="PANTHER" id="PTHR43670:SF73">
    <property type="entry name" value="INACTIVE PROTEIN RESTRICTED TEV MOVEMENT 2-LIKE"/>
    <property type="match status" value="1"/>
</dbReference>
<evidence type="ECO:0000256" key="1">
    <source>
        <dbReference type="ARBA" id="ARBA00004162"/>
    </source>
</evidence>
<dbReference type="InterPro" id="IPR008978">
    <property type="entry name" value="HSP20-like_chaperone"/>
</dbReference>
<evidence type="ECO:0000256" key="5">
    <source>
        <dbReference type="RuleBase" id="RU003616"/>
    </source>
</evidence>
<dbReference type="EMBL" id="JBDFQZ010000005">
    <property type="protein sequence ID" value="KAK9727102.1"/>
    <property type="molecule type" value="Genomic_DNA"/>
</dbReference>
<evidence type="ECO:0000313" key="9">
    <source>
        <dbReference type="EMBL" id="KAK9727102.1"/>
    </source>
</evidence>
<keyword evidence="3" id="KW-0611">Plant defense</keyword>
<organism evidence="9 10">
    <name type="scientific">Saponaria officinalis</name>
    <name type="common">Common soapwort</name>
    <name type="synonym">Lychnis saponaria</name>
    <dbReference type="NCBI Taxonomy" id="3572"/>
    <lineage>
        <taxon>Eukaryota</taxon>
        <taxon>Viridiplantae</taxon>
        <taxon>Streptophyta</taxon>
        <taxon>Embryophyta</taxon>
        <taxon>Tracheophyta</taxon>
        <taxon>Spermatophyta</taxon>
        <taxon>Magnoliopsida</taxon>
        <taxon>eudicotyledons</taxon>
        <taxon>Gunneridae</taxon>
        <taxon>Pentapetalae</taxon>
        <taxon>Caryophyllales</taxon>
        <taxon>Caryophyllaceae</taxon>
        <taxon>Caryophylleae</taxon>
        <taxon>Saponaria</taxon>
    </lineage>
</organism>
<feature type="transmembrane region" description="Helical" evidence="7">
    <location>
        <begin position="240"/>
        <end position="258"/>
    </location>
</feature>